<comment type="caution">
    <text evidence="2">The sequence shown here is derived from an EMBL/GenBank/DDBJ whole genome shotgun (WGS) entry which is preliminary data.</text>
</comment>
<dbReference type="Pfam" id="PF14574">
    <property type="entry name" value="RACo_C_ter"/>
    <property type="match status" value="1"/>
</dbReference>
<dbReference type="Pfam" id="PF00111">
    <property type="entry name" value="Fer2"/>
    <property type="match status" value="1"/>
</dbReference>
<keyword evidence="3" id="KW-1185">Reference proteome</keyword>
<dbReference type="PANTHER" id="PTHR42895">
    <property type="entry name" value="IRON-SULFUR CLUSTER-BINDING PROTEIN-RELATED"/>
    <property type="match status" value="1"/>
</dbReference>
<evidence type="ECO:0000313" key="2">
    <source>
        <dbReference type="EMBL" id="MQL52707.1"/>
    </source>
</evidence>
<dbReference type="InterPro" id="IPR041414">
    <property type="entry name" value="Raco-like_middle"/>
</dbReference>
<reference evidence="2 3" key="1">
    <citation type="submission" date="2019-10" db="EMBL/GenBank/DDBJ databases">
        <title>Comparative genomics of sulfur disproportionating microorganisms.</title>
        <authorList>
            <person name="Ward L.M."/>
            <person name="Bertran E."/>
            <person name="Johnston D."/>
        </authorList>
    </citation>
    <scope>NUCLEOTIDE SEQUENCE [LARGE SCALE GENOMIC DNA]</scope>
    <source>
        <strain evidence="2 3">DSM 14055</strain>
    </source>
</reference>
<protein>
    <submittedName>
        <fullName evidence="2">DUF4445 domain-containing protein</fullName>
    </submittedName>
</protein>
<dbReference type="InterPro" id="IPR042259">
    <property type="entry name" value="Raco-like_middle_sf"/>
</dbReference>
<dbReference type="PANTHER" id="PTHR42895:SF1">
    <property type="entry name" value="IRON-SULFUR CLUSTER PROTEIN"/>
    <property type="match status" value="1"/>
</dbReference>
<accession>A0A6N7ITC1</accession>
<dbReference type="InterPro" id="IPR052911">
    <property type="entry name" value="Corrinoid_activation_enz"/>
</dbReference>
<dbReference type="PROSITE" id="PS51085">
    <property type="entry name" value="2FE2S_FER_2"/>
    <property type="match status" value="1"/>
</dbReference>
<gene>
    <name evidence="2" type="ORF">GFC01_10625</name>
</gene>
<proteinExistence type="predicted"/>
<dbReference type="AlphaFoldDB" id="A0A6N7ITC1"/>
<dbReference type="EMBL" id="WHYR01000027">
    <property type="protein sequence ID" value="MQL52707.1"/>
    <property type="molecule type" value="Genomic_DNA"/>
</dbReference>
<sequence length="628" mass="66762">MPFTVDFEPVGRRVRVEEGQTILEAARGMDLFGDGGMVAPCGGKGLCGRCRVRVPEGLLSPVTESEKRLLKKEELAAGYRLACQAAVLGPVKVELPAESLTGRQELQLEGTDITVVPDPNIRRHRLELQATTINYPRPVWQQVERSLREDYGLPEVRVDGDLIRLTPSLAEEGVATVTVRGREVVNIFFTGAPTAPLGLAVDLGTTKVAGFLVDLERGATLAGEGILNPQIAYGEDVMSRLAYVMEGAENYRRITQVIRDGLNRLLHTLAAKAGVLLQAVEEAVIVGNTAMHHLLLGLPVEQLARAPYVPAATVPVEVKARELGLDMAPGAVVYLMPPIAGFVGGDHVAMILGSRIDEAGPVTLGLDIGTNTEIVLARGGEMISCSCASGPAFEGAHIQQGMRAVDGAISQVRLSGAGMQVFWETIGGKPPLGICGSGVLDAVAELYREGVINDNGRLDRSHPRVRLAGEKGIAEYLLVPAAESGAGHDLVITQKDINEIQLAKAAIASGTKLLLQEAGLKEDDIEQVVVAGAFGTHLQLSSALAIGMFPGLPPERFRQVGNAAGTGARLALLSLSERRRAEDVARRVKYLELTAAPAFNDTFLSELIFPPLVAEQNNAGSFAQVRGI</sequence>
<evidence type="ECO:0000313" key="3">
    <source>
        <dbReference type="Proteomes" id="UP000441717"/>
    </source>
</evidence>
<dbReference type="SUPFAM" id="SSF54292">
    <property type="entry name" value="2Fe-2S ferredoxin-like"/>
    <property type="match status" value="1"/>
</dbReference>
<organism evidence="2 3">
    <name type="scientific">Desulfofundulus thermobenzoicus</name>
    <dbReference type="NCBI Taxonomy" id="29376"/>
    <lineage>
        <taxon>Bacteria</taxon>
        <taxon>Bacillati</taxon>
        <taxon>Bacillota</taxon>
        <taxon>Clostridia</taxon>
        <taxon>Eubacteriales</taxon>
        <taxon>Peptococcaceae</taxon>
        <taxon>Desulfofundulus</taxon>
    </lineage>
</organism>
<dbReference type="OrthoDB" id="9810588at2"/>
<dbReference type="RefSeq" id="WP_152947089.1">
    <property type="nucleotide sequence ID" value="NZ_WHYR01000027.1"/>
</dbReference>
<dbReference type="InterPro" id="IPR012675">
    <property type="entry name" value="Beta-grasp_dom_sf"/>
</dbReference>
<dbReference type="Gene3D" id="3.10.20.30">
    <property type="match status" value="1"/>
</dbReference>
<evidence type="ECO:0000259" key="1">
    <source>
        <dbReference type="PROSITE" id="PS51085"/>
    </source>
</evidence>
<feature type="domain" description="2Fe-2S ferredoxin-type" evidence="1">
    <location>
        <begin position="3"/>
        <end position="99"/>
    </location>
</feature>
<name>A0A6N7ITC1_9FIRM</name>
<dbReference type="CDD" id="cd00207">
    <property type="entry name" value="fer2"/>
    <property type="match status" value="1"/>
</dbReference>
<dbReference type="Gene3D" id="3.30.420.480">
    <property type="entry name" value="Domain of unknown function (DUF4445)"/>
    <property type="match status" value="1"/>
</dbReference>
<dbReference type="InterPro" id="IPR001041">
    <property type="entry name" value="2Fe-2S_ferredoxin-type"/>
</dbReference>
<dbReference type="Proteomes" id="UP000441717">
    <property type="component" value="Unassembled WGS sequence"/>
</dbReference>
<dbReference type="InterPro" id="IPR027980">
    <property type="entry name" value="RACo_C"/>
</dbReference>
<dbReference type="GO" id="GO:0051536">
    <property type="term" value="F:iron-sulfur cluster binding"/>
    <property type="evidence" value="ECO:0007669"/>
    <property type="project" value="InterPro"/>
</dbReference>
<dbReference type="Pfam" id="PF17651">
    <property type="entry name" value="Raco_middle"/>
    <property type="match status" value="1"/>
</dbReference>
<dbReference type="InterPro" id="IPR036010">
    <property type="entry name" value="2Fe-2S_ferredoxin-like_sf"/>
</dbReference>